<feature type="disulfide bond" evidence="9">
    <location>
        <begin position="67"/>
        <end position="79"/>
    </location>
</feature>
<dbReference type="SMART" id="SM00192">
    <property type="entry name" value="LDLa"/>
    <property type="match status" value="2"/>
</dbReference>
<dbReference type="FunFam" id="4.10.400.10:FF:000065">
    <property type="entry name" value="Transmembrane protease serine 7"/>
    <property type="match status" value="1"/>
</dbReference>
<dbReference type="InterPro" id="IPR051221">
    <property type="entry name" value="LDLR-related"/>
</dbReference>
<name>A0A674JD37_9SAUR</name>
<evidence type="ECO:0000256" key="3">
    <source>
        <dbReference type="ARBA" id="ARBA00022737"/>
    </source>
</evidence>
<dbReference type="InterPro" id="IPR036055">
    <property type="entry name" value="LDL_receptor-like_sf"/>
</dbReference>
<dbReference type="InterPro" id="IPR002172">
    <property type="entry name" value="LDrepeatLR_classA_rpt"/>
</dbReference>
<feature type="region of interest" description="Disordered" evidence="10">
    <location>
        <begin position="1"/>
        <end position="59"/>
    </location>
</feature>
<proteinExistence type="predicted"/>
<keyword evidence="12" id="KW-1185">Reference proteome</keyword>
<feature type="disulfide bond" evidence="9">
    <location>
        <begin position="110"/>
        <end position="128"/>
    </location>
</feature>
<evidence type="ECO:0000256" key="1">
    <source>
        <dbReference type="ARBA" id="ARBA00004167"/>
    </source>
</evidence>
<dbReference type="Gene3D" id="4.10.400.10">
    <property type="entry name" value="Low-density Lipoprotein Receptor"/>
    <property type="match status" value="2"/>
</dbReference>
<dbReference type="GO" id="GO:0043235">
    <property type="term" value="C:receptor complex"/>
    <property type="evidence" value="ECO:0007669"/>
    <property type="project" value="TreeGrafter"/>
</dbReference>
<evidence type="ECO:0000256" key="8">
    <source>
        <dbReference type="ARBA" id="ARBA00023180"/>
    </source>
</evidence>
<dbReference type="InParanoid" id="A0A674JD37"/>
<evidence type="ECO:0000256" key="9">
    <source>
        <dbReference type="PROSITE-ProRule" id="PRU00124"/>
    </source>
</evidence>
<feature type="disulfide bond" evidence="9">
    <location>
        <begin position="86"/>
        <end position="101"/>
    </location>
</feature>
<dbReference type="Proteomes" id="UP000472274">
    <property type="component" value="Unplaced"/>
</dbReference>
<dbReference type="AlphaFoldDB" id="A0A674JD37"/>
<keyword evidence="5" id="KW-0472">Membrane</keyword>
<reference evidence="11" key="2">
    <citation type="submission" date="2025-09" db="UniProtKB">
        <authorList>
            <consortium name="Ensembl"/>
        </authorList>
    </citation>
    <scope>IDENTIFICATION</scope>
</reference>
<dbReference type="PROSITE" id="PS01209">
    <property type="entry name" value="LDLRA_1"/>
    <property type="match status" value="1"/>
</dbReference>
<accession>A0A674JD37</accession>
<dbReference type="PROSITE" id="PS50068">
    <property type="entry name" value="LDLRA_2"/>
    <property type="match status" value="2"/>
</dbReference>
<feature type="disulfide bond" evidence="9">
    <location>
        <begin position="103"/>
        <end position="115"/>
    </location>
</feature>
<protein>
    <submittedName>
        <fullName evidence="11">Uncharacterized protein</fullName>
    </submittedName>
</protein>
<dbReference type="InterPro" id="IPR023415">
    <property type="entry name" value="LDLR_class-A_CS"/>
</dbReference>
<evidence type="ECO:0000256" key="6">
    <source>
        <dbReference type="ARBA" id="ARBA00023157"/>
    </source>
</evidence>
<organism evidence="11 12">
    <name type="scientific">Terrapene triunguis</name>
    <name type="common">Three-toed box turtle</name>
    <dbReference type="NCBI Taxonomy" id="2587831"/>
    <lineage>
        <taxon>Eukaryota</taxon>
        <taxon>Metazoa</taxon>
        <taxon>Chordata</taxon>
        <taxon>Craniata</taxon>
        <taxon>Vertebrata</taxon>
        <taxon>Euteleostomi</taxon>
        <taxon>Archelosauria</taxon>
        <taxon>Testudinata</taxon>
        <taxon>Testudines</taxon>
        <taxon>Cryptodira</taxon>
        <taxon>Durocryptodira</taxon>
        <taxon>Testudinoidea</taxon>
        <taxon>Emydidae</taxon>
        <taxon>Terrapene</taxon>
    </lineage>
</organism>
<keyword evidence="4" id="KW-1133">Transmembrane helix</keyword>
<keyword evidence="8" id="KW-0325">Glycoprotein</keyword>
<keyword evidence="6 9" id="KW-1015">Disulfide bond</keyword>
<evidence type="ECO:0000313" key="11">
    <source>
        <dbReference type="Ensembl" id="ENSTMTP00000018528.1"/>
    </source>
</evidence>
<evidence type="ECO:0000256" key="10">
    <source>
        <dbReference type="SAM" id="MobiDB-lite"/>
    </source>
</evidence>
<evidence type="ECO:0000256" key="2">
    <source>
        <dbReference type="ARBA" id="ARBA00022692"/>
    </source>
</evidence>
<feature type="disulfide bond" evidence="9">
    <location>
        <begin position="122"/>
        <end position="137"/>
    </location>
</feature>
<comment type="subcellular location">
    <subcellularLocation>
        <location evidence="1">Membrane</location>
        <topology evidence="1">Single-pass membrane protein</topology>
    </subcellularLocation>
</comment>
<keyword evidence="3" id="KW-0677">Repeat</keyword>
<keyword evidence="7" id="KW-0675">Receptor</keyword>
<evidence type="ECO:0000256" key="4">
    <source>
        <dbReference type="ARBA" id="ARBA00022989"/>
    </source>
</evidence>
<sequence>MRPQSPAWSRPAAPRRSSPAARAGAACPAPGSATTRTTVGTARTSSACPAVPRSSTSAPAGSCGPPCGAGEFGCAAGRCLPYLHRCDGHDDCGDFSDERECVCPPGDFQCPDALCLPPALVCDGKRDCPAGTDEAFCPGEPLVHRPAWLLSPHAGLPPCCAGATHRPEATTPSPGLASPLNALLARGPGCRPGSLDPPWEPSVGSSERCQPARQCASPCAGACAGSCPRPGGSVRPGSPSEFCLLQAG</sequence>
<dbReference type="Pfam" id="PF00057">
    <property type="entry name" value="Ldl_recept_a"/>
    <property type="match status" value="2"/>
</dbReference>
<keyword evidence="2" id="KW-0812">Transmembrane</keyword>
<dbReference type="Ensembl" id="ENSTMTT00000019183.1">
    <property type="protein sequence ID" value="ENSTMTP00000018528.1"/>
    <property type="gene ID" value="ENSTMTG00000013609.1"/>
</dbReference>
<feature type="disulfide bond" evidence="9">
    <location>
        <begin position="74"/>
        <end position="92"/>
    </location>
</feature>
<dbReference type="GeneTree" id="ENSGT00970000195794"/>
<evidence type="ECO:0000256" key="7">
    <source>
        <dbReference type="ARBA" id="ARBA00023170"/>
    </source>
</evidence>
<dbReference type="SUPFAM" id="SSF57424">
    <property type="entry name" value="LDL receptor-like module"/>
    <property type="match status" value="2"/>
</dbReference>
<dbReference type="CDD" id="cd00112">
    <property type="entry name" value="LDLa"/>
    <property type="match status" value="2"/>
</dbReference>
<dbReference type="PANTHER" id="PTHR22722">
    <property type="entry name" value="LOW-DENSITY LIPOPROTEIN RECEPTOR-RELATED PROTEIN 2-RELATED"/>
    <property type="match status" value="1"/>
</dbReference>
<reference evidence="11" key="1">
    <citation type="submission" date="2025-08" db="UniProtKB">
        <authorList>
            <consortium name="Ensembl"/>
        </authorList>
    </citation>
    <scope>IDENTIFICATION</scope>
</reference>
<feature type="compositionally biased region" description="Low complexity" evidence="10">
    <location>
        <begin position="1"/>
        <end position="47"/>
    </location>
</feature>
<evidence type="ECO:0000256" key="5">
    <source>
        <dbReference type="ARBA" id="ARBA00023136"/>
    </source>
</evidence>
<dbReference type="PRINTS" id="PR00261">
    <property type="entry name" value="LDLRECEPTOR"/>
</dbReference>
<evidence type="ECO:0000313" key="12">
    <source>
        <dbReference type="Proteomes" id="UP000472274"/>
    </source>
</evidence>
<dbReference type="GO" id="GO:0005886">
    <property type="term" value="C:plasma membrane"/>
    <property type="evidence" value="ECO:0007669"/>
    <property type="project" value="TreeGrafter"/>
</dbReference>